<evidence type="ECO:0000313" key="4">
    <source>
        <dbReference type="EnsemblMetazoa" id="ADAC007310-PA"/>
    </source>
</evidence>
<evidence type="ECO:0000313" key="3">
    <source>
        <dbReference type="EMBL" id="ETN61048.1"/>
    </source>
</evidence>
<dbReference type="PANTHER" id="PTHR23279">
    <property type="entry name" value="DEFECTIVE PROBOSCIS EXTENSION RESPONSE DPR -RELATED"/>
    <property type="match status" value="1"/>
</dbReference>
<dbReference type="OMA" id="HIRIVSW"/>
<dbReference type="EMBL" id="ADMH02001807">
    <property type="protein sequence ID" value="ETN61048.1"/>
    <property type="molecule type" value="Genomic_DNA"/>
</dbReference>
<dbReference type="InterPro" id="IPR036179">
    <property type="entry name" value="Ig-like_dom_sf"/>
</dbReference>
<sequence>MADDAGSINGHHLHLTSSAEIAQRAVLGLGHQPTSGSYQPPHPHPATGHSTFGAPPPSMAAFPAAAAAGRRQNRTSSSPPPTTRKSPHNEAARRYYPKSKLTTGHLENRHPSKASIRNTKVETQTVVHPSVDHIRIVSWIRRQDFQLLTVGLSTYSSDERFMVAHLRHWGLWALRIKSVRAEDEGIYECQLSVHPVQSVFVELKVVEAEAEIVGAPDLHIDEGSTLRLECKLQRATENPTFVFWYHEQDMVNFDQLNGFSVTPFQPSVAGGHHHHLQHYLPHPVHDQDGLLHSASEEEDEQDQQQQQHQPDFGLTDDEDELQRSLQVDQRIPSSSASASSSLLLASLAAAAFSAHSYQHLESRGLMDLVDSFELQDPAEVPVTDSSSSDAPDVQSHRRPHNHHQHQQRLHHIHHHHQHQHQHHHQHHHFPRGAWPANYTTSPLLYSHILTPAPSVLTIRKVHFKHAGNYTCAPSNARPASITVHVLQDKKPAAMQHANRSQLDDGGKQSRNGASHQLAGPSVMTSVVALLVTAEWLAGHLCSRRFTHR</sequence>
<dbReference type="InterPro" id="IPR037448">
    <property type="entry name" value="Zig-8"/>
</dbReference>
<dbReference type="eggNOG" id="KOG3510">
    <property type="taxonomic scope" value="Eukaryota"/>
</dbReference>
<dbReference type="FunCoup" id="W5JCI9">
    <property type="interactions" value="165"/>
</dbReference>
<keyword evidence="5" id="KW-1185">Reference proteome</keyword>
<dbReference type="SUPFAM" id="SSF48726">
    <property type="entry name" value="Immunoglobulin"/>
    <property type="match status" value="2"/>
</dbReference>
<dbReference type="Proteomes" id="UP000000673">
    <property type="component" value="Unassembled WGS sequence"/>
</dbReference>
<organism evidence="3">
    <name type="scientific">Anopheles darlingi</name>
    <name type="common">Mosquito</name>
    <dbReference type="NCBI Taxonomy" id="43151"/>
    <lineage>
        <taxon>Eukaryota</taxon>
        <taxon>Metazoa</taxon>
        <taxon>Ecdysozoa</taxon>
        <taxon>Arthropoda</taxon>
        <taxon>Hexapoda</taxon>
        <taxon>Insecta</taxon>
        <taxon>Pterygota</taxon>
        <taxon>Neoptera</taxon>
        <taxon>Endopterygota</taxon>
        <taxon>Diptera</taxon>
        <taxon>Nematocera</taxon>
        <taxon>Culicoidea</taxon>
        <taxon>Culicidae</taxon>
        <taxon>Anophelinae</taxon>
        <taxon>Anopheles</taxon>
    </lineage>
</organism>
<gene>
    <name evidence="3" type="ORF">AND_007310</name>
</gene>
<feature type="region of interest" description="Disordered" evidence="1">
    <location>
        <begin position="30"/>
        <end position="116"/>
    </location>
</feature>
<feature type="compositionally biased region" description="Basic residues" evidence="1">
    <location>
        <begin position="396"/>
        <end position="430"/>
    </location>
</feature>
<protein>
    <recommendedName>
        <fullName evidence="2">Immunoglobulin domain-containing protein</fullName>
    </recommendedName>
</protein>
<dbReference type="VEuPathDB" id="VectorBase:ADAC007310"/>
<dbReference type="SMART" id="SM00409">
    <property type="entry name" value="IG"/>
    <property type="match status" value="2"/>
</dbReference>
<feature type="region of interest" description="Disordered" evidence="1">
    <location>
        <begin position="378"/>
        <end position="430"/>
    </location>
</feature>
<evidence type="ECO:0000256" key="1">
    <source>
        <dbReference type="SAM" id="MobiDB-lite"/>
    </source>
</evidence>
<dbReference type="GO" id="GO:0050808">
    <property type="term" value="P:synapse organization"/>
    <property type="evidence" value="ECO:0007669"/>
    <property type="project" value="TreeGrafter"/>
</dbReference>
<dbReference type="Gene3D" id="2.60.40.10">
    <property type="entry name" value="Immunoglobulins"/>
    <property type="match status" value="2"/>
</dbReference>
<evidence type="ECO:0000313" key="5">
    <source>
        <dbReference type="Proteomes" id="UP000000673"/>
    </source>
</evidence>
<reference evidence="4" key="4">
    <citation type="submission" date="2015-06" db="UniProtKB">
        <authorList>
            <consortium name="EnsemblMetazoa"/>
        </authorList>
    </citation>
    <scope>IDENTIFICATION</scope>
</reference>
<dbReference type="InterPro" id="IPR013783">
    <property type="entry name" value="Ig-like_fold"/>
</dbReference>
<feature type="domain" description="Immunoglobulin" evidence="2">
    <location>
        <begin position="115"/>
        <end position="206"/>
    </location>
</feature>
<reference evidence="3" key="2">
    <citation type="submission" date="2010-05" db="EMBL/GenBank/DDBJ databases">
        <authorList>
            <person name="Almeida L.G."/>
            <person name="Nicolas M.F."/>
            <person name="Souza R.C."/>
            <person name="Vasconcelos A.T.R."/>
        </authorList>
    </citation>
    <scope>NUCLEOTIDE SEQUENCE</scope>
</reference>
<feature type="region of interest" description="Disordered" evidence="1">
    <location>
        <begin position="490"/>
        <end position="517"/>
    </location>
</feature>
<dbReference type="EnsemblMetazoa" id="ADAC007310-RA">
    <property type="protein sequence ID" value="ADAC007310-PA"/>
    <property type="gene ID" value="ADAC007310"/>
</dbReference>
<dbReference type="STRING" id="43151.W5JCI9"/>
<dbReference type="PANTHER" id="PTHR23279:SF2">
    <property type="entry name" value="DEFECTIVE PROBOSCIS EXTENSION RESPONSE 19, ISOFORM A"/>
    <property type="match status" value="1"/>
</dbReference>
<proteinExistence type="predicted"/>
<accession>W5JCI9</accession>
<dbReference type="VEuPathDB" id="VectorBase:ADAR2_001317"/>
<dbReference type="InterPro" id="IPR003599">
    <property type="entry name" value="Ig_sub"/>
</dbReference>
<feature type="region of interest" description="Disordered" evidence="1">
    <location>
        <begin position="294"/>
        <end position="315"/>
    </location>
</feature>
<dbReference type="GO" id="GO:0032589">
    <property type="term" value="C:neuron projection membrane"/>
    <property type="evidence" value="ECO:0007669"/>
    <property type="project" value="TreeGrafter"/>
</dbReference>
<reference evidence="3 5" key="1">
    <citation type="journal article" date="2010" name="BMC Genomics">
        <title>Combination of measures distinguishes pre-miRNAs from other stem-loops in the genome of the newly sequenced Anopheles darlingi.</title>
        <authorList>
            <person name="Mendes N.D."/>
            <person name="Freitas A.T."/>
            <person name="Vasconcelos A.T."/>
            <person name="Sagot M.F."/>
        </authorList>
    </citation>
    <scope>NUCLEOTIDE SEQUENCE</scope>
</reference>
<reference evidence="3" key="3">
    <citation type="journal article" date="2013" name="Nucleic Acids Res.">
        <title>The genome of Anopheles darlingi, the main neotropical malaria vector.</title>
        <authorList>
            <person name="Marinotti O."/>
            <person name="Cerqueira G.C."/>
            <person name="de Almeida L.G."/>
            <person name="Ferro M.I."/>
            <person name="Loreto E.L."/>
            <person name="Zaha A."/>
            <person name="Teixeira S.M."/>
            <person name="Wespiser A.R."/>
            <person name="Almeida E Silva A."/>
            <person name="Schlindwein A.D."/>
            <person name="Pacheco A.C."/>
            <person name="Silva A.L."/>
            <person name="Graveley B.R."/>
            <person name="Walenz B.P."/>
            <person name="Lima Bde A."/>
            <person name="Ribeiro C.A."/>
            <person name="Nunes-Silva C.G."/>
            <person name="de Carvalho C.R."/>
            <person name="Soares C.M."/>
            <person name="de Menezes C.B."/>
            <person name="Matiolli C."/>
            <person name="Caffrey D."/>
            <person name="Araujo D.A."/>
            <person name="de Oliveira D.M."/>
            <person name="Golenbock D."/>
            <person name="Grisard E.C."/>
            <person name="Fantinatti-Garboggini F."/>
            <person name="de Carvalho F.M."/>
            <person name="Barcellos F.G."/>
            <person name="Prosdocimi F."/>
            <person name="May G."/>
            <person name="Azevedo Junior G.M."/>
            <person name="Guimaraes G.M."/>
            <person name="Goldman G.H."/>
            <person name="Padilha I.Q."/>
            <person name="Batista Jda S."/>
            <person name="Ferro J.A."/>
            <person name="Ribeiro J.M."/>
            <person name="Fietto J.L."/>
            <person name="Dabbas K.M."/>
            <person name="Cerdeira L."/>
            <person name="Agnez-Lima L.F."/>
            <person name="Brocchi M."/>
            <person name="de Carvalho M.O."/>
            <person name="Teixeira Mde M."/>
            <person name="Diniz Maia Mde M."/>
            <person name="Goldman M.H."/>
            <person name="Cruz Schneider M.P."/>
            <person name="Felipe M.S."/>
            <person name="Hungria M."/>
            <person name="Nicolas M.F."/>
            <person name="Pereira M."/>
            <person name="Montes M.A."/>
            <person name="Cantao M.E."/>
            <person name="Vincentz M."/>
            <person name="Rafael M.S."/>
            <person name="Silverman N."/>
            <person name="Stoco P.H."/>
            <person name="Souza R.C."/>
            <person name="Vicentini R."/>
            <person name="Gazzinelli R.T."/>
            <person name="Neves Rde O."/>
            <person name="Silva R."/>
            <person name="Astolfi-Filho S."/>
            <person name="Maciel T.E."/>
            <person name="Urmenyi T.P."/>
            <person name="Tadei W.P."/>
            <person name="Camargo E.P."/>
            <person name="de Vasconcelos A.T."/>
        </authorList>
    </citation>
    <scope>NUCLEOTIDE SEQUENCE</scope>
</reference>
<feature type="compositionally biased region" description="Low complexity" evidence="1">
    <location>
        <begin position="59"/>
        <end position="77"/>
    </location>
</feature>
<name>W5JCI9_ANODA</name>
<dbReference type="HOGENOM" id="CLU_036842_0_0_1"/>
<dbReference type="AlphaFoldDB" id="W5JCI9"/>
<feature type="domain" description="Immunoglobulin" evidence="2">
    <location>
        <begin position="215"/>
        <end position="486"/>
    </location>
</feature>
<evidence type="ECO:0000259" key="2">
    <source>
        <dbReference type="SMART" id="SM00409"/>
    </source>
</evidence>